<accession>A0ACC1LQX4</accession>
<comment type="caution">
    <text evidence="1">The sequence shown here is derived from an EMBL/GenBank/DDBJ whole genome shotgun (WGS) entry which is preliminary data.</text>
</comment>
<protein>
    <submittedName>
        <fullName evidence="1">AAA ATPase midasin</fullName>
    </submittedName>
</protein>
<evidence type="ECO:0000313" key="1">
    <source>
        <dbReference type="EMBL" id="KAJ2813139.1"/>
    </source>
</evidence>
<proteinExistence type="predicted"/>
<dbReference type="EMBL" id="JANBUP010000098">
    <property type="protein sequence ID" value="KAJ2813139.1"/>
    <property type="molecule type" value="Genomic_DNA"/>
</dbReference>
<sequence length="3946" mass="428195">MLAHAMGRQLHVINCHQNTESSDILGGQRPVRNRNALLASARQILIAVMGNDAPHVDSPDALRQAVAAWVRADPSAQATVDQHLEQLESASEMLARSQDLFAWHDGPLVQAMKQGDVFLMDELNLADDSVLERLNSVLEPSRTLVLAEQTGGSALTASEGFEFVATMNPGGDYGKRELSPALRNRFTELWAPTTTDAEDLAMILAKRLGTEAHGCIPVILEFVAYLSESKLLQHGLSLRDYLFWAEFIVKTRGLLDPKSAVIHGACLVLLDSIGTQGSIFAASMRSPAEIKAECVARLRAMVGWTTGEYELGVVAAKSLASDLVSLVEHREDTVGVSPFFVTRGALPGGSGRFALHAPTTFDNLVKVLRAMQVGKPLLLEGSPGVGKTTLVSTLARLAGHRLVRINLSDQTDLMDLFGTDLPTDDGFAWCDAPFLQALKQGDWVLLDEINLASQSVLEGLNSCLDHRGTVYISELDREFSLSPGFRLFAAQNPVGQGGGRKGLPRSFVNRFTQVYMDELARGDLRIICDNMYQEHASIEQVLEFNWLMHQQTMGQRVFGHSGAPWEFNLRDVSRFMELALTPSALEQGARPIDEYVEMLYVQRMRTAQDRVHVLTLYREVFGRTLSRTPPSLHITEDTLQVGAAVLPRRAENAKPLRLRVLHWQLAYLESLMRCVEMRWMAILVGPAGSGKTSLVRWLANATGNRLIEFAMNSGVDTSDILGGFEQVDAQRHRSALLRRVAQLVDAALFACDYQTLDSGRVAQLCALYQSARRHVGPAAELCDLVEQIVEYVGASAGVVGRLAATLREELAAFAGLQVAGKFEWVDGVLVDALVNGHWLLIDRANLCSASVLDRLNGLLEPHGVLYVNEDPNRKEAIVPHENFRIFMAVDPQHGELSRAMRNRGIEICVLPPAQAVMGADQRLVAEAAGLPPLLLLAGGVAAEPTLTSLVQQSVHMAERIQRGYVAESDGDCIAAVPAYSPDPLESAVSLAGWQAQLVQLATIAGNSLPGLESPMQRERLLLAVLSATALTPGALPTRAFEAITRSDLVSAAALAGTQLAQVLVQARAALAAECGANPAVLAAAPVYAELNHGLARALNRGSGPAAQWHRALSDSLMFRHERTVAEHYRPADDGLRELVLQRPNVDLAYVQTIFDLVDGCDAAVAQWEALVTSPDGSERAIAAGMRMVGVVPLLRALHLLRNRVHVLMARERGAASELAVAFEAMQALLAVLVAEAPGDVGDTARALVGSVRGLVLDASHSLRMWALVHPTTLPDAESRALEATLTAALGAAGDDSAQREAVTEALAMLYATVSRKDRHLVVAAVARFAANLAPAAELVVVTAREPAPADVIADAQDLAMWRNLARLAALAGSLPCGSELRKRALGDLREAVASASVADQSSWALLYTRLAWLANDRSAESTSGPLLSLVSDISYQWHVRLSEGSSFSALLDSPALRLAQPVATELSWRMAPRLDCGLGDRDVAERQSRNLLKTLAVYQPPARSAADDLAAVVASVSQAVGAVVGDDASEEGLAFMRSSEQILAALGSQLLPVDSSMADEWHRQLMLVTAPVTGAVEPAANAVRRALTAQEGEQLECAYVASVEVAVCLLHISVPRRPVDPAAKARTQWTWLGEDVEISRADLAAYRAIQRSMTGDEDTGATEPFARRVADLERQHSSIELVFRPEDGGRGEHSFAELWQEAHNLASSVLGRVRDLCAQLSGAQPSADVFAKAQGAAIALLGTLEQFENRVVRRYFAAYRDVAQIWCGYARQIRYAMAQLLEIRRIQVNGSMREYARLVAELYAQPMASVPSTAESNQRLQGTLAQLKTLIFFSNSASGPSPLSAYGNLLVALATRITLGVQARGALAPADLEALEIVFRDAYEIHKRAVDERKKRDAEAASLFRHRAPKEQTDEELLGEIFPGFEDVFEDKEEDAPVDEPTFQDVGEDIVAALAACHQYVMLQFDVLGAAPQVHPALIAQAQRHAYRVAASLHGMRPELIGLLDAGVDAALRGANLLALATVASATTVVSGDASGSGDVSTSAGLGMVSVYNFYKDAVPSEAVLLKPLAAAIGSRVQGLMEEWPDHAVLQQIGDMTQRLLAMPVTAPVAKLLAALEQLHTRAQDWEAYACRDVSIAELADAARLIIRWRQRELNAWPHLLAAQELEYARRPREWWFGLYASLMGQGNPAEFGALVAALDQFMQGSPAGEFRGRLNMLAAFASHRRAVVAAHAEGDLAQALRSDAVYGPLTNAIDYYLQYAPCIGEQLARAKKGVSKDLSQYVKISSWKDVNPAALRASAQKTHKHLTKCIKQWRDALSQPIFQIIQAHQTASIATARVPHVQIVPLPLSDAGMVIAARVALVRASDVRPWDSRAGLDVDAELAVRMAGLIPASLASVARVVEASPATLQQLCRMMLKSKVFGNNGAELAGVDALDEFALQIVSDVSHFQSVETPKHLIKRAPGSSVSKKPAKTEDGEAVKSKKKIIIKSRKQKAEEEEEADGYIEDDEERQKKIKQFWGEQRNLRRTRLKEILKGLQDLGLKRHFRPIAEEVEEQSTGAKAGSALLTGLAAVLKQAPVDVGAWQQAIGASPPGSDALHGLTAAAQRGWQVANAGFFRLNAQVVQLRSATFAEHSTEVNAQQLHHITGLAESLAHTAAKDRRAAAELLASATAWMHAAVAWSAPTTAAAPSGSVDTRQLKQLADQLALLLAQLLAAAKHVADAGGWAAHAPLVAQAAAAFHAAAAELTAANAALAEAHAALTALQLSGVAPGDAARHMDLLEHSAAAKRAVHHAVGAVDGALQVAAALDLPRMLLDPWTGPVAALVARISGLFAGHMDSDPAEESRDAAVALAEVAGQWATAVMHSWQTIYRAEKQFAADAHEEELNMWGLAPKELVRRIDLMQQMARALHLPTMLDLCQRLTQLASAPGVPAELVSGLVRPWIARYSLIVQHVVVLYAALHKTVVQFALTVTAVLTTVVVHGLGTNDIYDSEDTDESNASGTGIGEGSTAGAKNVSDEIEGEDQVEGVQGEEPHNDNEDPGNNEDAIDMENDFAGQLGDADLETDNDDSDDSSDSDDENEMDEQMGDVDPTDPTALDEKLWDDEEEEDEPEENKGDDSKVDSKASKKKEKSDIVAGDDDEKDEGSDDSGGEQAEEGGSDANDDTASDNGDDDEEGSDGESAADEDDLDDRVNQDTLDRMAEVEDAGEQLEMPDDLDMGDDDEEEAEGDDEDDGLDADMNDLPEDEPIEQKPENMDEDNAEEAPENEPKDDAVDGNNADERVDDDKDLPADSADEGEQGLSDGDDVGSDEDEDKGDDEEGEEEEEGEHGEDDEVPREDEEMEESGANKPTDGIDSAMNLDGNDDADPNASTDAQQQALAKPSESANDSDAQKQPSQRAMQQESFMPQQQQQQDSADQQQEQQEKRNMQPERTLADVIEKWERRLDIVMRDDEEKEEEPNVEPESQPKLDQDAKENEADQAPAPESSEFEHVKQDEDFDKVALADANDEELAQQEHQPMDLDEDDGSGDQQQQPQPMDEDEPQQPPADAAQQQQQQKPNLQQQPTQRERDQSSTAAQMQQSIADERPSANDHDDSGLAGDEEEPSGDASDDEEEEVCDEEMVVDVDQLRDKLEARTAEWRANSQDSEQAMQLWQAYTRLTHDLSLMLTEQLRLILTPTQATQLRGDYRTGKRLNMKRIIPYIASEFRKDKIWLRRTKPARREYQVMVALDNSKSMAQSPHAVELAYETLALVTTALNQLEVGQLSVVSFGESVSLLHPFDRPFDADAGARVLSRLTFADDRTDVVQLMDASLRLYDAAAASAGSADLWRLQLVISDGVCQDHPRLLRQVRAAMELRIMTVFIVLDRSALAATNADAAAGVVDPEKDSIMNTQHVSFVKGPDGKTEMRVERYLDTFPFKFYVVLRNIHGLPAVLAETLRQYFSLVGGQ</sequence>
<reference evidence="1" key="1">
    <citation type="submission" date="2022-07" db="EMBL/GenBank/DDBJ databases">
        <title>Phylogenomic reconstructions and comparative analyses of Kickxellomycotina fungi.</title>
        <authorList>
            <person name="Reynolds N.K."/>
            <person name="Stajich J.E."/>
            <person name="Barry K."/>
            <person name="Grigoriev I.V."/>
            <person name="Crous P."/>
            <person name="Smith M.E."/>
        </authorList>
    </citation>
    <scope>NUCLEOTIDE SEQUENCE</scope>
    <source>
        <strain evidence="1">CBS 102833</strain>
    </source>
</reference>
<gene>
    <name evidence="1" type="primary">MDN1_1</name>
    <name evidence="1" type="ORF">H4S07_000905</name>
</gene>
<dbReference type="Proteomes" id="UP001140096">
    <property type="component" value="Unassembled WGS sequence"/>
</dbReference>
<keyword evidence="2" id="KW-1185">Reference proteome</keyword>
<organism evidence="1 2">
    <name type="scientific">Coemansia furcata</name>
    <dbReference type="NCBI Taxonomy" id="417177"/>
    <lineage>
        <taxon>Eukaryota</taxon>
        <taxon>Fungi</taxon>
        <taxon>Fungi incertae sedis</taxon>
        <taxon>Zoopagomycota</taxon>
        <taxon>Kickxellomycotina</taxon>
        <taxon>Kickxellomycetes</taxon>
        <taxon>Kickxellales</taxon>
        <taxon>Kickxellaceae</taxon>
        <taxon>Coemansia</taxon>
    </lineage>
</organism>
<evidence type="ECO:0000313" key="2">
    <source>
        <dbReference type="Proteomes" id="UP001140096"/>
    </source>
</evidence>
<name>A0ACC1LQX4_9FUNG</name>